<keyword evidence="2" id="KW-1185">Reference proteome</keyword>
<dbReference type="Proteomes" id="UP001151760">
    <property type="component" value="Unassembled WGS sequence"/>
</dbReference>
<accession>A0ABQ5AK04</accession>
<reference evidence="1" key="1">
    <citation type="journal article" date="2022" name="Int. J. Mol. Sci.">
        <title>Draft Genome of Tanacetum Coccineum: Genomic Comparison of Closely Related Tanacetum-Family Plants.</title>
        <authorList>
            <person name="Yamashiro T."/>
            <person name="Shiraishi A."/>
            <person name="Nakayama K."/>
            <person name="Satake H."/>
        </authorList>
    </citation>
    <scope>NUCLEOTIDE SEQUENCE</scope>
</reference>
<name>A0ABQ5AK04_9ASTR</name>
<organism evidence="1 2">
    <name type="scientific">Tanacetum coccineum</name>
    <dbReference type="NCBI Taxonomy" id="301880"/>
    <lineage>
        <taxon>Eukaryota</taxon>
        <taxon>Viridiplantae</taxon>
        <taxon>Streptophyta</taxon>
        <taxon>Embryophyta</taxon>
        <taxon>Tracheophyta</taxon>
        <taxon>Spermatophyta</taxon>
        <taxon>Magnoliopsida</taxon>
        <taxon>eudicotyledons</taxon>
        <taxon>Gunneridae</taxon>
        <taxon>Pentapetalae</taxon>
        <taxon>asterids</taxon>
        <taxon>campanulids</taxon>
        <taxon>Asterales</taxon>
        <taxon>Asteraceae</taxon>
        <taxon>Asteroideae</taxon>
        <taxon>Anthemideae</taxon>
        <taxon>Anthemidinae</taxon>
        <taxon>Tanacetum</taxon>
    </lineage>
</organism>
<proteinExistence type="predicted"/>
<gene>
    <name evidence="1" type="ORF">Tco_0823256</name>
</gene>
<comment type="caution">
    <text evidence="1">The sequence shown here is derived from an EMBL/GenBank/DDBJ whole genome shotgun (WGS) entry which is preliminary data.</text>
</comment>
<dbReference type="PANTHER" id="PTHR11439:SF440">
    <property type="entry name" value="INTEGRASE CATALYTIC DOMAIN-CONTAINING PROTEIN"/>
    <property type="match status" value="1"/>
</dbReference>
<evidence type="ECO:0000313" key="1">
    <source>
        <dbReference type="EMBL" id="GJT02087.1"/>
    </source>
</evidence>
<reference evidence="1" key="2">
    <citation type="submission" date="2022-01" db="EMBL/GenBank/DDBJ databases">
        <authorList>
            <person name="Yamashiro T."/>
            <person name="Shiraishi A."/>
            <person name="Satake H."/>
            <person name="Nakayama K."/>
        </authorList>
    </citation>
    <scope>NUCLEOTIDE SEQUENCE</scope>
</reference>
<evidence type="ECO:0000313" key="2">
    <source>
        <dbReference type="Proteomes" id="UP001151760"/>
    </source>
</evidence>
<sequence length="173" mass="19839">MSTDIMKLDLFDGESFKRWQKKPWLNPVNFSSSEITISFDVATSPMLCWIHSWTYIKIILVLGNFEKLSRNASSRKMQQVIGNLMYAMMCTRPDIAYAVERLSRHTNFLGIGNIRMYVKSSIFKYERTSDYVGAYSEDPSVLEGYNDSSWITDQEDYASTSEWIFTLGGGAVS</sequence>
<dbReference type="EMBL" id="BQNB010012321">
    <property type="protein sequence ID" value="GJT02087.1"/>
    <property type="molecule type" value="Genomic_DNA"/>
</dbReference>
<dbReference type="PANTHER" id="PTHR11439">
    <property type="entry name" value="GAG-POL-RELATED RETROTRANSPOSON"/>
    <property type="match status" value="1"/>
</dbReference>
<protein>
    <submittedName>
        <fullName evidence="1">Uncharacterized protein</fullName>
    </submittedName>
</protein>